<feature type="domain" description="Flagellar basal body rod protein N-terminal" evidence="7">
    <location>
        <begin position="5"/>
        <end position="35"/>
    </location>
</feature>
<dbReference type="InterPro" id="IPR012836">
    <property type="entry name" value="FlgF"/>
</dbReference>
<dbReference type="InterPro" id="IPR020013">
    <property type="entry name" value="Flagellar_FlgE/F/G"/>
</dbReference>
<dbReference type="InterPro" id="IPR010930">
    <property type="entry name" value="Flg_bb/hook_C_dom"/>
</dbReference>
<evidence type="ECO:0000313" key="11">
    <source>
        <dbReference type="Proteomes" id="UP000242205"/>
    </source>
</evidence>
<comment type="subcellular location">
    <subcellularLocation>
        <location evidence="1 6">Bacterial flagellum basal body</location>
    </subcellularLocation>
</comment>
<dbReference type="InterPro" id="IPR037925">
    <property type="entry name" value="FlgE/F/G-like"/>
</dbReference>
<keyword evidence="10" id="KW-0969">Cilium</keyword>
<proteinExistence type="inferred from homology"/>
<feature type="domain" description="Flagellar hook protein FlgE/F/G-like D1" evidence="9">
    <location>
        <begin position="81"/>
        <end position="146"/>
    </location>
</feature>
<dbReference type="KEGG" id="atw:C0099_11790"/>
<dbReference type="PANTHER" id="PTHR30435:SF18">
    <property type="entry name" value="FLAGELLAR BASAL-BODY ROD PROTEIN FLGF"/>
    <property type="match status" value="1"/>
</dbReference>
<dbReference type="GO" id="GO:0030694">
    <property type="term" value="C:bacterial-type flagellum basal body, rod"/>
    <property type="evidence" value="ECO:0007669"/>
    <property type="project" value="UniProtKB-UniRule"/>
</dbReference>
<dbReference type="Pfam" id="PF22692">
    <property type="entry name" value="LlgE_F_G_D1"/>
    <property type="match status" value="1"/>
</dbReference>
<keyword evidence="11" id="KW-1185">Reference proteome</keyword>
<dbReference type="SUPFAM" id="SSF117143">
    <property type="entry name" value="Flagellar hook protein flgE"/>
    <property type="match status" value="1"/>
</dbReference>
<dbReference type="InterPro" id="IPR019776">
    <property type="entry name" value="Flagellar_basal_body_rod_CS"/>
</dbReference>
<accession>A0A2I6S8J6</accession>
<evidence type="ECO:0000256" key="1">
    <source>
        <dbReference type="ARBA" id="ARBA00004117"/>
    </source>
</evidence>
<dbReference type="RefSeq" id="WP_102247599.1">
    <property type="nucleotide sequence ID" value="NZ_CP025682.1"/>
</dbReference>
<reference evidence="10 11" key="1">
    <citation type="submission" date="2018-01" db="EMBL/GenBank/DDBJ databases">
        <authorList>
            <person name="Fu G.-Y."/>
        </authorList>
    </citation>
    <scope>NUCLEOTIDE SEQUENCE [LARGE SCALE GENOMIC DNA]</scope>
    <source>
        <strain evidence="10 11">SY39</strain>
    </source>
</reference>
<evidence type="ECO:0000259" key="7">
    <source>
        <dbReference type="Pfam" id="PF00460"/>
    </source>
</evidence>
<dbReference type="InterPro" id="IPR001444">
    <property type="entry name" value="Flag_bb_rod_N"/>
</dbReference>
<organism evidence="10 11">
    <name type="scientific">Pseudazoarcus pumilus</name>
    <dbReference type="NCBI Taxonomy" id="2067960"/>
    <lineage>
        <taxon>Bacteria</taxon>
        <taxon>Pseudomonadati</taxon>
        <taxon>Pseudomonadota</taxon>
        <taxon>Betaproteobacteria</taxon>
        <taxon>Rhodocyclales</taxon>
        <taxon>Zoogloeaceae</taxon>
        <taxon>Pseudazoarcus</taxon>
    </lineage>
</organism>
<feature type="domain" description="Flagellar basal-body/hook protein C-terminal" evidence="8">
    <location>
        <begin position="197"/>
        <end position="240"/>
    </location>
</feature>
<evidence type="ECO:0000256" key="3">
    <source>
        <dbReference type="ARBA" id="ARBA00023143"/>
    </source>
</evidence>
<dbReference type="PROSITE" id="PS00588">
    <property type="entry name" value="FLAGELLA_BB_ROD"/>
    <property type="match status" value="1"/>
</dbReference>
<keyword evidence="10" id="KW-0282">Flagellum</keyword>
<dbReference type="NCBIfam" id="TIGR03506">
    <property type="entry name" value="FlgEFG_subfam"/>
    <property type="match status" value="1"/>
</dbReference>
<protein>
    <recommendedName>
        <fullName evidence="5 6">Flagellar basal-body rod protein FlgF</fullName>
    </recommendedName>
</protein>
<evidence type="ECO:0000256" key="5">
    <source>
        <dbReference type="ARBA" id="ARBA00040228"/>
    </source>
</evidence>
<evidence type="ECO:0000256" key="2">
    <source>
        <dbReference type="ARBA" id="ARBA00009677"/>
    </source>
</evidence>
<evidence type="ECO:0000313" key="10">
    <source>
        <dbReference type="EMBL" id="AUN95551.1"/>
    </source>
</evidence>
<evidence type="ECO:0000259" key="9">
    <source>
        <dbReference type="Pfam" id="PF22692"/>
    </source>
</evidence>
<sequence length="244" mass="25984">MDRLIYTAMTGAKGTLDQQSAVANNLANANSTGFRSEMHRLRAVELQSEALRTRAFAVDASVASNFTPGPLQHTGRSFDAAIEGKGWFAVQAPNGGEAYTRDGSFETSANGTLQTRNGLPLIGEAGPIAIPPDSEVTIGRDGTVSVIEPGANGVVNIVDRLKLVNPPEQDLRRGDDGLFRTANGEPAPLDENVQVAGGYVEGSNVNVVDQLVTMISLARQFEMQTRMLQTAQTNDEAATRVLSR</sequence>
<dbReference type="InterPro" id="IPR053967">
    <property type="entry name" value="LlgE_F_G-like_D1"/>
</dbReference>
<dbReference type="Pfam" id="PF00460">
    <property type="entry name" value="Flg_bb_rod"/>
    <property type="match status" value="1"/>
</dbReference>
<dbReference type="GO" id="GO:0071978">
    <property type="term" value="P:bacterial-type flagellum-dependent swarming motility"/>
    <property type="evidence" value="ECO:0007669"/>
    <property type="project" value="TreeGrafter"/>
</dbReference>
<dbReference type="Pfam" id="PF06429">
    <property type="entry name" value="Flg_bbr_C"/>
    <property type="match status" value="1"/>
</dbReference>
<keyword evidence="10" id="KW-0966">Cell projection</keyword>
<dbReference type="PANTHER" id="PTHR30435">
    <property type="entry name" value="FLAGELLAR PROTEIN"/>
    <property type="match status" value="1"/>
</dbReference>
<dbReference type="OrthoDB" id="9804559at2"/>
<comment type="subunit">
    <text evidence="4 6">The basal body constitutes a major portion of the flagellar organelle and consists of five rings (E,L,P,S, and M) mounted on a central rod. The rod consists of about 26 subunits of FlgG in the distal portion, and FlgB, FlgC and FlgF are thought to build up the proximal portion of the rod with about 6 subunits each.</text>
</comment>
<evidence type="ECO:0000256" key="6">
    <source>
        <dbReference type="RuleBase" id="RU362116"/>
    </source>
</evidence>
<dbReference type="NCBIfam" id="TIGR02490">
    <property type="entry name" value="flgF"/>
    <property type="match status" value="1"/>
</dbReference>
<gene>
    <name evidence="10" type="primary">flgF</name>
    <name evidence="10" type="ORF">C0099_11790</name>
</gene>
<keyword evidence="3 6" id="KW-0975">Bacterial flagellum</keyword>
<dbReference type="AlphaFoldDB" id="A0A2I6S8J6"/>
<evidence type="ECO:0000259" key="8">
    <source>
        <dbReference type="Pfam" id="PF06429"/>
    </source>
</evidence>
<comment type="similarity">
    <text evidence="2 6">Belongs to the flagella basal body rod proteins family.</text>
</comment>
<name>A0A2I6S8J6_9RHOO</name>
<evidence type="ECO:0000256" key="4">
    <source>
        <dbReference type="ARBA" id="ARBA00038560"/>
    </source>
</evidence>
<dbReference type="NCBIfam" id="NF009280">
    <property type="entry name" value="PRK12640.1"/>
    <property type="match status" value="1"/>
</dbReference>
<dbReference type="EMBL" id="CP025682">
    <property type="protein sequence ID" value="AUN95551.1"/>
    <property type="molecule type" value="Genomic_DNA"/>
</dbReference>
<dbReference type="Proteomes" id="UP000242205">
    <property type="component" value="Chromosome"/>
</dbReference>